<organism evidence="18">
    <name type="scientific">Proteinivorax tanatarense</name>
    <dbReference type="NCBI Taxonomy" id="1260629"/>
    <lineage>
        <taxon>Bacteria</taxon>
        <taxon>Bacillati</taxon>
        <taxon>Bacillota</taxon>
        <taxon>Clostridia</taxon>
        <taxon>Eubacteriales</taxon>
        <taxon>Proteinivoracaceae</taxon>
        <taxon>Proteinivorax</taxon>
    </lineage>
</organism>
<dbReference type="GO" id="GO:0004315">
    <property type="term" value="F:3-oxoacyl-[acyl-carrier-protein] synthase activity"/>
    <property type="evidence" value="ECO:0007669"/>
    <property type="project" value="UniProtKB-UniRule"/>
</dbReference>
<dbReference type="PROSITE" id="PS00606">
    <property type="entry name" value="KS3_1"/>
    <property type="match status" value="1"/>
</dbReference>
<evidence type="ECO:0000256" key="8">
    <source>
        <dbReference type="ARBA" id="ARBA00023098"/>
    </source>
</evidence>
<evidence type="ECO:0000256" key="15">
    <source>
        <dbReference type="PIRSR" id="PIRSR000447-1"/>
    </source>
</evidence>
<dbReference type="PANTHER" id="PTHR11712">
    <property type="entry name" value="POLYKETIDE SYNTHASE-RELATED"/>
    <property type="match status" value="1"/>
</dbReference>
<dbReference type="PIRSF" id="PIRSF000447">
    <property type="entry name" value="KAS_II"/>
    <property type="match status" value="1"/>
</dbReference>
<dbReference type="GO" id="GO:0006633">
    <property type="term" value="P:fatty acid biosynthetic process"/>
    <property type="evidence" value="ECO:0007669"/>
    <property type="project" value="UniProtKB-UniRule"/>
</dbReference>
<evidence type="ECO:0000256" key="5">
    <source>
        <dbReference type="ARBA" id="ARBA00022516"/>
    </source>
</evidence>
<evidence type="ECO:0000256" key="11">
    <source>
        <dbReference type="ARBA" id="ARBA00024006"/>
    </source>
</evidence>
<dbReference type="GO" id="GO:0005829">
    <property type="term" value="C:cytosol"/>
    <property type="evidence" value="ECO:0007669"/>
    <property type="project" value="TreeGrafter"/>
</dbReference>
<dbReference type="NCBIfam" id="NF005589">
    <property type="entry name" value="PRK07314.1"/>
    <property type="match status" value="1"/>
</dbReference>
<comment type="function">
    <text evidence="11 14">Involved in the type II fatty acid elongation cycle. Catalyzes the elongation of a wide range of acyl-ACP by the addition of two carbons from malonyl-ACP to an acyl acceptor. Can efficiently catalyze the conversion of palmitoleoyl-ACP (cis-hexadec-9-enoyl-ACP) to cis-vaccenoyl-ACP (cis-octadec-11-enoyl-ACP), an essential step in the thermal regulation of fatty acid composition.</text>
</comment>
<evidence type="ECO:0000256" key="2">
    <source>
        <dbReference type="ARBA" id="ARBA00008467"/>
    </source>
</evidence>
<dbReference type="InterPro" id="IPR017568">
    <property type="entry name" value="3-oxoacyl-ACP_synth-2"/>
</dbReference>
<dbReference type="EMBL" id="CP158367">
    <property type="protein sequence ID" value="XBX74114.1"/>
    <property type="molecule type" value="Genomic_DNA"/>
</dbReference>
<accession>A0AAU7VJ94</accession>
<dbReference type="AlphaFoldDB" id="A0AAU7VJ94"/>
<feature type="active site" description="For beta-ketoacyl synthase activity" evidence="15">
    <location>
        <position position="162"/>
    </location>
</feature>
<evidence type="ECO:0000256" key="13">
    <source>
        <dbReference type="ARBA" id="ARBA00047659"/>
    </source>
</evidence>
<dbReference type="CDD" id="cd00834">
    <property type="entry name" value="KAS_I_II"/>
    <property type="match status" value="1"/>
</dbReference>
<dbReference type="NCBIfam" id="TIGR03150">
    <property type="entry name" value="fabF"/>
    <property type="match status" value="1"/>
</dbReference>
<dbReference type="Pfam" id="PF00109">
    <property type="entry name" value="ketoacyl-synt"/>
    <property type="match status" value="1"/>
</dbReference>
<keyword evidence="7" id="KW-0276">Fatty acid metabolism</keyword>
<comment type="catalytic activity">
    <reaction evidence="13 14">
        <text>a fatty acyl-[ACP] + malonyl-[ACP] + H(+) = a 3-oxoacyl-[ACP] + holo-[ACP] + CO2</text>
        <dbReference type="Rhea" id="RHEA:22836"/>
        <dbReference type="Rhea" id="RHEA-COMP:9623"/>
        <dbReference type="Rhea" id="RHEA-COMP:9685"/>
        <dbReference type="Rhea" id="RHEA-COMP:9916"/>
        <dbReference type="Rhea" id="RHEA-COMP:14125"/>
        <dbReference type="ChEBI" id="CHEBI:15378"/>
        <dbReference type="ChEBI" id="CHEBI:16526"/>
        <dbReference type="ChEBI" id="CHEBI:64479"/>
        <dbReference type="ChEBI" id="CHEBI:78449"/>
        <dbReference type="ChEBI" id="CHEBI:78776"/>
        <dbReference type="ChEBI" id="CHEBI:138651"/>
    </reaction>
</comment>
<protein>
    <recommendedName>
        <fullName evidence="4 14">3-oxoacyl-[acyl-carrier-protein] synthase 2</fullName>
        <ecNumber evidence="3 14">2.3.1.179</ecNumber>
    </recommendedName>
</protein>
<evidence type="ECO:0000256" key="4">
    <source>
        <dbReference type="ARBA" id="ARBA00014657"/>
    </source>
</evidence>
<dbReference type="InterPro" id="IPR020841">
    <property type="entry name" value="PKS_Beta-ketoAc_synthase_dom"/>
</dbReference>
<evidence type="ECO:0000256" key="9">
    <source>
        <dbReference type="ARBA" id="ARBA00023160"/>
    </source>
</evidence>
<evidence type="ECO:0000256" key="14">
    <source>
        <dbReference type="PIRNR" id="PIRNR000447"/>
    </source>
</evidence>
<dbReference type="Pfam" id="PF02801">
    <property type="entry name" value="Ketoacyl-synt_C"/>
    <property type="match status" value="1"/>
</dbReference>
<sequence>MKKRVVVTGLGAVTPLGNNVNDYWKNLKSGKNGIDFISTFDTEDFKVKLAAEVKDFDTDSIGKKHAKRMDRYCQFAIAAADEAISNSQLDLENVNKHRLGVVVGSGIGGIETIEKQQQKLLEKGPNRVHPLFIPKIISNMAAGNIAIRFEAKGVCTNIVTACATGTDCIGQAYKMIENNVADIIIAGGAEASITPLSMAGFTSLTALSKSTDPNRASIPFDKERNGFVMGEGAGVVILESLEHAQKRGAKIYSEVVGYGSTCDAHHMTSPAPEGEGAARAMKIALEEGQIEAKEVAYINAHGTSTEYNDKFETQAIKSVFGEAAKDVLVSSTKSATGHLLGAAGAIEAIASIKALEDSFAPPTLGYSVFDEECDLDYVPNKGKQKDMKYAMSNSLGFGGHNGVILFKKWSE</sequence>
<dbReference type="PROSITE" id="PS52004">
    <property type="entry name" value="KS3_2"/>
    <property type="match status" value="1"/>
</dbReference>
<dbReference type="InterPro" id="IPR000794">
    <property type="entry name" value="Beta-ketoacyl_synthase"/>
</dbReference>
<evidence type="ECO:0000256" key="3">
    <source>
        <dbReference type="ARBA" id="ARBA00012356"/>
    </source>
</evidence>
<proteinExistence type="inferred from homology"/>
<keyword evidence="10 14" id="KW-0012">Acyltransferase</keyword>
<evidence type="ECO:0000256" key="7">
    <source>
        <dbReference type="ARBA" id="ARBA00022832"/>
    </source>
</evidence>
<dbReference type="SUPFAM" id="SSF53901">
    <property type="entry name" value="Thiolase-like"/>
    <property type="match status" value="2"/>
</dbReference>
<dbReference type="SMART" id="SM00825">
    <property type="entry name" value="PKS_KS"/>
    <property type="match status" value="1"/>
</dbReference>
<dbReference type="InterPro" id="IPR016039">
    <property type="entry name" value="Thiolase-like"/>
</dbReference>
<comment type="similarity">
    <text evidence="2 14 16">Belongs to the thiolase-like superfamily. Beta-ketoacyl-ACP synthases family.</text>
</comment>
<keyword evidence="5 14" id="KW-0444">Lipid biosynthesis</keyword>
<dbReference type="InterPro" id="IPR018201">
    <property type="entry name" value="Ketoacyl_synth_AS"/>
</dbReference>
<evidence type="ECO:0000256" key="12">
    <source>
        <dbReference type="ARBA" id="ARBA00047318"/>
    </source>
</evidence>
<evidence type="ECO:0000256" key="16">
    <source>
        <dbReference type="RuleBase" id="RU003694"/>
    </source>
</evidence>
<comment type="catalytic activity">
    <reaction evidence="12 14">
        <text>(9Z)-hexadecenoyl-[ACP] + malonyl-[ACP] + H(+) = 3-oxo-(11Z)-octadecenoyl-[ACP] + holo-[ACP] + CO2</text>
        <dbReference type="Rhea" id="RHEA:55040"/>
        <dbReference type="Rhea" id="RHEA-COMP:9623"/>
        <dbReference type="Rhea" id="RHEA-COMP:9685"/>
        <dbReference type="Rhea" id="RHEA-COMP:10800"/>
        <dbReference type="Rhea" id="RHEA-COMP:14074"/>
        <dbReference type="ChEBI" id="CHEBI:15378"/>
        <dbReference type="ChEBI" id="CHEBI:16526"/>
        <dbReference type="ChEBI" id="CHEBI:64479"/>
        <dbReference type="ChEBI" id="CHEBI:78449"/>
        <dbReference type="ChEBI" id="CHEBI:83989"/>
        <dbReference type="ChEBI" id="CHEBI:138538"/>
        <dbReference type="EC" id="2.3.1.179"/>
    </reaction>
</comment>
<evidence type="ECO:0000313" key="18">
    <source>
        <dbReference type="EMBL" id="XBX74114.1"/>
    </source>
</evidence>
<dbReference type="FunFam" id="3.40.47.10:FF:000009">
    <property type="entry name" value="3-oxoacyl-[acyl-carrier-protein] synthase 2"/>
    <property type="match status" value="1"/>
</dbReference>
<evidence type="ECO:0000256" key="6">
    <source>
        <dbReference type="ARBA" id="ARBA00022679"/>
    </source>
</evidence>
<dbReference type="InterPro" id="IPR014031">
    <property type="entry name" value="Ketoacyl_synth_C"/>
</dbReference>
<dbReference type="Gene3D" id="3.40.47.10">
    <property type="match status" value="1"/>
</dbReference>
<keyword evidence="6 14" id="KW-0808">Transferase</keyword>
<feature type="domain" description="Ketosynthase family 3 (KS3)" evidence="17">
    <location>
        <begin position="2"/>
        <end position="408"/>
    </location>
</feature>
<dbReference type="EC" id="2.3.1.179" evidence="3 14"/>
<dbReference type="InterPro" id="IPR014030">
    <property type="entry name" value="Ketoacyl_synth_N"/>
</dbReference>
<reference evidence="18" key="2">
    <citation type="submission" date="2024-06" db="EMBL/GenBank/DDBJ databases">
        <authorList>
            <person name="Petrova K.O."/>
            <person name="Toshchakov S.V."/>
            <person name="Boltjanskaja Y.V."/>
            <person name="Kevbrin V."/>
        </authorList>
    </citation>
    <scope>NUCLEOTIDE SEQUENCE</scope>
    <source>
        <strain evidence="18">Z-910T</strain>
    </source>
</reference>
<name>A0AAU7VJ94_9FIRM</name>
<evidence type="ECO:0000259" key="17">
    <source>
        <dbReference type="PROSITE" id="PS52004"/>
    </source>
</evidence>
<keyword evidence="9 14" id="KW-0275">Fatty acid biosynthesis</keyword>
<evidence type="ECO:0000256" key="1">
    <source>
        <dbReference type="ARBA" id="ARBA00005194"/>
    </source>
</evidence>
<reference evidence="18" key="1">
    <citation type="journal article" date="2013" name="Extremophiles">
        <title>Proteinivorax tanatarense gen. nov., sp. nov., an anaerobic, haloalkaliphilic, proteolytic bacterium isolated from a decaying algal bloom, and proposal of Proteinivoraceae fam. nov.</title>
        <authorList>
            <person name="Kevbrin V."/>
            <person name="Boltyanskaya Y."/>
            <person name="Zhilina T."/>
            <person name="Kolganova T."/>
            <person name="Lavrentjeva E."/>
            <person name="Kuznetsov B."/>
        </authorList>
    </citation>
    <scope>NUCLEOTIDE SEQUENCE</scope>
    <source>
        <strain evidence="18">Z-910T</strain>
    </source>
</reference>
<dbReference type="PANTHER" id="PTHR11712:SF336">
    <property type="entry name" value="3-OXOACYL-[ACYL-CARRIER-PROTEIN] SYNTHASE, MITOCHONDRIAL"/>
    <property type="match status" value="1"/>
</dbReference>
<comment type="pathway">
    <text evidence="1 14">Lipid metabolism; fatty acid biosynthesis.</text>
</comment>
<evidence type="ECO:0000256" key="10">
    <source>
        <dbReference type="ARBA" id="ARBA00023315"/>
    </source>
</evidence>
<keyword evidence="8" id="KW-0443">Lipid metabolism</keyword>
<gene>
    <name evidence="18" type="primary">fabF</name>
    <name evidence="18" type="ORF">PRVXT_002138</name>
</gene>
<dbReference type="RefSeq" id="WP_350342872.1">
    <property type="nucleotide sequence ID" value="NZ_CP158367.1"/>
</dbReference>